<dbReference type="PANTHER" id="PTHR47074:SF61">
    <property type="entry name" value="RNASE H TYPE-1 DOMAIN-CONTAINING PROTEIN"/>
    <property type="match status" value="1"/>
</dbReference>
<dbReference type="EMBL" id="JAIQCV010000011">
    <property type="protein sequence ID" value="KAH1047688.1"/>
    <property type="molecule type" value="Genomic_DNA"/>
</dbReference>
<evidence type="ECO:0000259" key="1">
    <source>
        <dbReference type="PROSITE" id="PS50878"/>
    </source>
</evidence>
<dbReference type="InterPro" id="IPR012337">
    <property type="entry name" value="RNaseH-like_sf"/>
</dbReference>
<evidence type="ECO:0000313" key="3">
    <source>
        <dbReference type="Proteomes" id="UP000828251"/>
    </source>
</evidence>
<comment type="caution">
    <text evidence="2">The sequence shown here is derived from an EMBL/GenBank/DDBJ whole genome shotgun (WGS) entry which is preliminary data.</text>
</comment>
<protein>
    <recommendedName>
        <fullName evidence="1">Reverse transcriptase domain-containing protein</fullName>
    </recommendedName>
</protein>
<dbReference type="PROSITE" id="PS50878">
    <property type="entry name" value="RT_POL"/>
    <property type="match status" value="1"/>
</dbReference>
<evidence type="ECO:0000313" key="2">
    <source>
        <dbReference type="EMBL" id="KAH1047688.1"/>
    </source>
</evidence>
<dbReference type="Gene3D" id="3.30.420.10">
    <property type="entry name" value="Ribonuclease H-like superfamily/Ribonuclease H"/>
    <property type="match status" value="1"/>
</dbReference>
<proteinExistence type="predicted"/>
<feature type="domain" description="Reverse transcriptase" evidence="1">
    <location>
        <begin position="1"/>
        <end position="139"/>
    </location>
</feature>
<dbReference type="GO" id="GO:0004523">
    <property type="term" value="F:RNA-DNA hybrid ribonuclease activity"/>
    <property type="evidence" value="ECO:0007669"/>
    <property type="project" value="InterPro"/>
</dbReference>
<gene>
    <name evidence="2" type="ORF">J1N35_038472</name>
</gene>
<organism evidence="2 3">
    <name type="scientific">Gossypium stocksii</name>
    <dbReference type="NCBI Taxonomy" id="47602"/>
    <lineage>
        <taxon>Eukaryota</taxon>
        <taxon>Viridiplantae</taxon>
        <taxon>Streptophyta</taxon>
        <taxon>Embryophyta</taxon>
        <taxon>Tracheophyta</taxon>
        <taxon>Spermatophyta</taxon>
        <taxon>Magnoliopsida</taxon>
        <taxon>eudicotyledons</taxon>
        <taxon>Gunneridae</taxon>
        <taxon>Pentapetalae</taxon>
        <taxon>rosids</taxon>
        <taxon>malvids</taxon>
        <taxon>Malvales</taxon>
        <taxon>Malvaceae</taxon>
        <taxon>Malvoideae</taxon>
        <taxon>Gossypium</taxon>
    </lineage>
</organism>
<dbReference type="InterPro" id="IPR000477">
    <property type="entry name" value="RT_dom"/>
</dbReference>
<sequence>MGINGKNREQFRPQRGLRQGDPLSSYLFLICAEGFLRPIELAKREGRLSGTNVGRGNVSISHLFFADDSILFGEASIDGENNLKRVIKDYEEASGQLVNFDRSLIYFSGNVDLATQDQVGPILGVRVSNNPEKYLGLPTMVGHRKKHAFVAIKERCVKLLSNWNMILLSTRGKERSVWGVRHLLEEEMGWQIGNGEFVNIWNDNWLPGPGNGSIMCQNIDIRYSKVADLINKETNTWKHEVINTLFGKEPVKAIVSIPLNPKIHKLIVNSLYPGARNISFGGEIAGTCKVSWPIWEPPNNDTIKINFDAFFNQISRRSVSGIIARNKEGLIMAACTYPWENIPDPMMADASAYLQAIIMVEYMGFQDICIEGDALTIMNKLNSKEEDKSCICNLIKEIKRRGNNFRKLSFRHVPREANMVAHVMAKERGRYEQSRFWIKEAPNMVEIMADRERRNRSPGG</sequence>
<accession>A0A9D3ZMN7</accession>
<dbReference type="CDD" id="cd06222">
    <property type="entry name" value="RNase_H_like"/>
    <property type="match status" value="1"/>
</dbReference>
<dbReference type="InterPro" id="IPR044730">
    <property type="entry name" value="RNase_H-like_dom_plant"/>
</dbReference>
<dbReference type="AlphaFoldDB" id="A0A9D3ZMN7"/>
<dbReference type="InterPro" id="IPR002156">
    <property type="entry name" value="RNaseH_domain"/>
</dbReference>
<dbReference type="GO" id="GO:0003676">
    <property type="term" value="F:nucleic acid binding"/>
    <property type="evidence" value="ECO:0007669"/>
    <property type="project" value="InterPro"/>
</dbReference>
<dbReference type="Pfam" id="PF13456">
    <property type="entry name" value="RVT_3"/>
    <property type="match status" value="1"/>
</dbReference>
<reference evidence="2 3" key="1">
    <citation type="journal article" date="2021" name="Plant Biotechnol. J.">
        <title>Multi-omics assisted identification of the key and species-specific regulatory components of drought-tolerant mechanisms in Gossypium stocksii.</title>
        <authorList>
            <person name="Yu D."/>
            <person name="Ke L."/>
            <person name="Zhang D."/>
            <person name="Wu Y."/>
            <person name="Sun Y."/>
            <person name="Mei J."/>
            <person name="Sun J."/>
            <person name="Sun Y."/>
        </authorList>
    </citation>
    <scope>NUCLEOTIDE SEQUENCE [LARGE SCALE GENOMIC DNA]</scope>
    <source>
        <strain evidence="3">cv. E1</strain>
        <tissue evidence="2">Leaf</tissue>
    </source>
</reference>
<dbReference type="PANTHER" id="PTHR47074">
    <property type="entry name" value="BNAC02G40300D PROTEIN"/>
    <property type="match status" value="1"/>
</dbReference>
<dbReference type="InterPro" id="IPR052929">
    <property type="entry name" value="RNase_H-like_EbsB-rel"/>
</dbReference>
<dbReference type="OrthoDB" id="1000370at2759"/>
<keyword evidence="3" id="KW-1185">Reference proteome</keyword>
<dbReference type="Proteomes" id="UP000828251">
    <property type="component" value="Unassembled WGS sequence"/>
</dbReference>
<name>A0A9D3ZMN7_9ROSI</name>
<dbReference type="SUPFAM" id="SSF53098">
    <property type="entry name" value="Ribonuclease H-like"/>
    <property type="match status" value="1"/>
</dbReference>
<dbReference type="InterPro" id="IPR036397">
    <property type="entry name" value="RNaseH_sf"/>
</dbReference>